<reference evidence="2" key="1">
    <citation type="submission" date="2021-02" db="EMBL/GenBank/DDBJ databases">
        <authorList>
            <person name="Nowell W R."/>
        </authorList>
    </citation>
    <scope>NUCLEOTIDE SEQUENCE</scope>
</reference>
<dbReference type="EMBL" id="CAJOBJ010177871">
    <property type="protein sequence ID" value="CAF4907118.1"/>
    <property type="molecule type" value="Genomic_DNA"/>
</dbReference>
<gene>
    <name evidence="2" type="ORF">GIL414_LOCUS52136</name>
</gene>
<comment type="caution">
    <text evidence="2">The sequence shown here is derived from an EMBL/GenBank/DDBJ whole genome shotgun (WGS) entry which is preliminary data.</text>
</comment>
<organism evidence="2 3">
    <name type="scientific">Rotaria magnacalcarata</name>
    <dbReference type="NCBI Taxonomy" id="392030"/>
    <lineage>
        <taxon>Eukaryota</taxon>
        <taxon>Metazoa</taxon>
        <taxon>Spiralia</taxon>
        <taxon>Gnathifera</taxon>
        <taxon>Rotifera</taxon>
        <taxon>Eurotatoria</taxon>
        <taxon>Bdelloidea</taxon>
        <taxon>Philodinida</taxon>
        <taxon>Philodinidae</taxon>
        <taxon>Rotaria</taxon>
    </lineage>
</organism>
<dbReference type="Proteomes" id="UP000681720">
    <property type="component" value="Unassembled WGS sequence"/>
</dbReference>
<sequence>SCELTEVYGSIRPPCQTDRKTIDIFSSLPPLDLIVRRNGSGFYLLWQNIQSIINNAFYRLRIEQLPNHVEIASIEFPIMITNYFIPYSKDVDDRYLNVTLSLIENMSVRQQQSILINDKKEEYFYSHINMNSSSIIIHFRYFVLFIWFVLVMIIK</sequence>
<proteinExistence type="predicted"/>
<keyword evidence="1" id="KW-0472">Membrane</keyword>
<name>A0A8S3CEX9_9BILA</name>
<protein>
    <submittedName>
        <fullName evidence="2">Uncharacterized protein</fullName>
    </submittedName>
</protein>
<evidence type="ECO:0000313" key="2">
    <source>
        <dbReference type="EMBL" id="CAF4907118.1"/>
    </source>
</evidence>
<feature type="non-terminal residue" evidence="2">
    <location>
        <position position="1"/>
    </location>
</feature>
<evidence type="ECO:0000313" key="3">
    <source>
        <dbReference type="Proteomes" id="UP000681720"/>
    </source>
</evidence>
<accession>A0A8S3CEX9</accession>
<keyword evidence="1" id="KW-0812">Transmembrane</keyword>
<feature type="transmembrane region" description="Helical" evidence="1">
    <location>
        <begin position="135"/>
        <end position="154"/>
    </location>
</feature>
<dbReference type="AlphaFoldDB" id="A0A8S3CEX9"/>
<evidence type="ECO:0000256" key="1">
    <source>
        <dbReference type="SAM" id="Phobius"/>
    </source>
</evidence>
<keyword evidence="1" id="KW-1133">Transmembrane helix</keyword>